<dbReference type="InterPro" id="IPR037523">
    <property type="entry name" value="VOC_core"/>
</dbReference>
<name>A0ABW2IJW6_9PROT</name>
<dbReference type="RefSeq" id="WP_382166659.1">
    <property type="nucleotide sequence ID" value="NZ_JBHTBR010000004.1"/>
</dbReference>
<proteinExistence type="predicted"/>
<dbReference type="InterPro" id="IPR029068">
    <property type="entry name" value="Glyas_Bleomycin-R_OHBP_Dase"/>
</dbReference>
<dbReference type="InterPro" id="IPR004360">
    <property type="entry name" value="Glyas_Fos-R_dOase_dom"/>
</dbReference>
<organism evidence="2 3">
    <name type="scientific">Hirschia litorea</name>
    <dbReference type="NCBI Taxonomy" id="1199156"/>
    <lineage>
        <taxon>Bacteria</taxon>
        <taxon>Pseudomonadati</taxon>
        <taxon>Pseudomonadota</taxon>
        <taxon>Alphaproteobacteria</taxon>
        <taxon>Hyphomonadales</taxon>
        <taxon>Hyphomonadaceae</taxon>
        <taxon>Hirschia</taxon>
    </lineage>
</organism>
<dbReference type="PROSITE" id="PS51819">
    <property type="entry name" value="VOC"/>
    <property type="match status" value="1"/>
</dbReference>
<gene>
    <name evidence="2" type="ORF">ACFQS8_07375</name>
</gene>
<sequence length="114" mass="12741">MNIYYVEFRAADFEPIKAFYSSAFGWEFEEWGEAYLAFSNAGIEGGFAKSTEKPPRGGPLVILLSEDTAQTEKIVEQAGGEIIERHEFPGGRRFHFLDPAGNELAVAMHLPLEQ</sequence>
<reference evidence="3" key="1">
    <citation type="journal article" date="2019" name="Int. J. Syst. Evol. Microbiol.">
        <title>The Global Catalogue of Microorganisms (GCM) 10K type strain sequencing project: providing services to taxonomists for standard genome sequencing and annotation.</title>
        <authorList>
            <consortium name="The Broad Institute Genomics Platform"/>
            <consortium name="The Broad Institute Genome Sequencing Center for Infectious Disease"/>
            <person name="Wu L."/>
            <person name="Ma J."/>
        </authorList>
    </citation>
    <scope>NUCLEOTIDE SEQUENCE [LARGE SCALE GENOMIC DNA]</scope>
    <source>
        <strain evidence="3">CCUG 51308</strain>
    </source>
</reference>
<dbReference type="Gene3D" id="3.10.180.10">
    <property type="entry name" value="2,3-Dihydroxybiphenyl 1,2-Dioxygenase, domain 1"/>
    <property type="match status" value="1"/>
</dbReference>
<evidence type="ECO:0000259" key="1">
    <source>
        <dbReference type="PROSITE" id="PS51819"/>
    </source>
</evidence>
<dbReference type="Proteomes" id="UP001596492">
    <property type="component" value="Unassembled WGS sequence"/>
</dbReference>
<dbReference type="SUPFAM" id="SSF54593">
    <property type="entry name" value="Glyoxalase/Bleomycin resistance protein/Dihydroxybiphenyl dioxygenase"/>
    <property type="match status" value="1"/>
</dbReference>
<protein>
    <submittedName>
        <fullName evidence="2">VOC family protein</fullName>
    </submittedName>
</protein>
<dbReference type="Pfam" id="PF00903">
    <property type="entry name" value="Glyoxalase"/>
    <property type="match status" value="1"/>
</dbReference>
<dbReference type="CDD" id="cd07247">
    <property type="entry name" value="SgaA_N_like"/>
    <property type="match status" value="1"/>
</dbReference>
<dbReference type="PANTHER" id="PTHR33993">
    <property type="entry name" value="GLYOXALASE-RELATED"/>
    <property type="match status" value="1"/>
</dbReference>
<keyword evidence="3" id="KW-1185">Reference proteome</keyword>
<accession>A0ABW2IJW6</accession>
<dbReference type="InterPro" id="IPR052164">
    <property type="entry name" value="Anthracycline_SecMetBiosynth"/>
</dbReference>
<dbReference type="PANTHER" id="PTHR33993:SF1">
    <property type="entry name" value="GLYOXALASE FAMILY PROTEIN"/>
    <property type="match status" value="1"/>
</dbReference>
<comment type="caution">
    <text evidence="2">The sequence shown here is derived from an EMBL/GenBank/DDBJ whole genome shotgun (WGS) entry which is preliminary data.</text>
</comment>
<evidence type="ECO:0000313" key="2">
    <source>
        <dbReference type="EMBL" id="MFC7291430.1"/>
    </source>
</evidence>
<feature type="domain" description="VOC" evidence="1">
    <location>
        <begin position="2"/>
        <end position="109"/>
    </location>
</feature>
<dbReference type="EMBL" id="JBHTBR010000004">
    <property type="protein sequence ID" value="MFC7291430.1"/>
    <property type="molecule type" value="Genomic_DNA"/>
</dbReference>
<evidence type="ECO:0000313" key="3">
    <source>
        <dbReference type="Proteomes" id="UP001596492"/>
    </source>
</evidence>